<organism evidence="3 4">
    <name type="scientific">Pseudolysinimonas yzui</name>
    <dbReference type="NCBI Taxonomy" id="2708254"/>
    <lineage>
        <taxon>Bacteria</taxon>
        <taxon>Bacillati</taxon>
        <taxon>Actinomycetota</taxon>
        <taxon>Actinomycetes</taxon>
        <taxon>Micrococcales</taxon>
        <taxon>Microbacteriaceae</taxon>
        <taxon>Pseudolysinimonas</taxon>
    </lineage>
</organism>
<gene>
    <name evidence="3" type="ORF">GCM10011600_07220</name>
</gene>
<reference evidence="3" key="1">
    <citation type="journal article" date="2014" name="Int. J. Syst. Evol. Microbiol.">
        <title>Complete genome sequence of Corynebacterium casei LMG S-19264T (=DSM 44701T), isolated from a smear-ripened cheese.</title>
        <authorList>
            <consortium name="US DOE Joint Genome Institute (JGI-PGF)"/>
            <person name="Walter F."/>
            <person name="Albersmeier A."/>
            <person name="Kalinowski J."/>
            <person name="Ruckert C."/>
        </authorList>
    </citation>
    <scope>NUCLEOTIDE SEQUENCE</scope>
    <source>
        <strain evidence="3">CGMCC 1.16548</strain>
    </source>
</reference>
<keyword evidence="1" id="KW-1133">Transmembrane helix</keyword>
<dbReference type="Proteomes" id="UP000617531">
    <property type="component" value="Unassembled WGS sequence"/>
</dbReference>
<dbReference type="RefSeq" id="WP_191281975.1">
    <property type="nucleotide sequence ID" value="NZ_BNAI01000001.1"/>
</dbReference>
<reference evidence="3" key="2">
    <citation type="submission" date="2020-09" db="EMBL/GenBank/DDBJ databases">
        <authorList>
            <person name="Sun Q."/>
            <person name="Zhou Y."/>
        </authorList>
    </citation>
    <scope>NUCLEOTIDE SEQUENCE</scope>
    <source>
        <strain evidence="3">CGMCC 1.16548</strain>
    </source>
</reference>
<dbReference type="Pfam" id="PF25362">
    <property type="entry name" value="bPH_11"/>
    <property type="match status" value="1"/>
</dbReference>
<evidence type="ECO:0000313" key="3">
    <source>
        <dbReference type="EMBL" id="GHF08879.1"/>
    </source>
</evidence>
<sequence>MDRVTPVLVIATIVVLVFVGLAFGWRARRRRQAALPALESPPATLGAALAVADGFYVATTRADAPTDRIAVRGLGFRARAGVAVHPEGVVLSIAGQPDAFIPTSAIVGVGRAAWTIDRVVGQDGLVFVRWSFGGTHVDTNLRVAEPTALVNALQTIAPASKEAA</sequence>
<evidence type="ECO:0000256" key="1">
    <source>
        <dbReference type="SAM" id="Phobius"/>
    </source>
</evidence>
<accession>A0A8J3M0C5</accession>
<evidence type="ECO:0000259" key="2">
    <source>
        <dbReference type="Pfam" id="PF25362"/>
    </source>
</evidence>
<dbReference type="AlphaFoldDB" id="A0A8J3M0C5"/>
<feature type="transmembrane region" description="Helical" evidence="1">
    <location>
        <begin position="6"/>
        <end position="25"/>
    </location>
</feature>
<keyword evidence="4" id="KW-1185">Reference proteome</keyword>
<dbReference type="InterPro" id="IPR057446">
    <property type="entry name" value="PH_bac"/>
</dbReference>
<name>A0A8J3M0C5_9MICO</name>
<keyword evidence="1" id="KW-0472">Membrane</keyword>
<feature type="domain" description="PH" evidence="2">
    <location>
        <begin position="36"/>
        <end position="151"/>
    </location>
</feature>
<dbReference type="EMBL" id="BNAI01000001">
    <property type="protein sequence ID" value="GHF08879.1"/>
    <property type="molecule type" value="Genomic_DNA"/>
</dbReference>
<proteinExistence type="predicted"/>
<comment type="caution">
    <text evidence="3">The sequence shown here is derived from an EMBL/GenBank/DDBJ whole genome shotgun (WGS) entry which is preliminary data.</text>
</comment>
<protein>
    <submittedName>
        <fullName evidence="3">Transporter</fullName>
    </submittedName>
</protein>
<evidence type="ECO:0000313" key="4">
    <source>
        <dbReference type="Proteomes" id="UP000617531"/>
    </source>
</evidence>
<keyword evidence="1" id="KW-0812">Transmembrane</keyword>